<dbReference type="Proteomes" id="UP000621898">
    <property type="component" value="Unassembled WGS sequence"/>
</dbReference>
<dbReference type="Pfam" id="PF00069">
    <property type="entry name" value="Pkinase"/>
    <property type="match status" value="1"/>
</dbReference>
<reference evidence="8" key="1">
    <citation type="journal article" date="2019" name="Int. J. Syst. Evol. Microbiol.">
        <title>The Global Catalogue of Microorganisms (GCM) 10K type strain sequencing project: providing services to taxonomists for standard genome sequencing and annotation.</title>
        <authorList>
            <consortium name="The Broad Institute Genomics Platform"/>
            <consortium name="The Broad Institute Genome Sequencing Center for Infectious Disease"/>
            <person name="Wu L."/>
            <person name="Ma J."/>
        </authorList>
    </citation>
    <scope>NUCLEOTIDE SEQUENCE [LARGE SCALE GENOMIC DNA]</scope>
    <source>
        <strain evidence="8">KCTC 22232</strain>
    </source>
</reference>
<dbReference type="Gene3D" id="1.25.40.10">
    <property type="entry name" value="Tetratricopeptide repeat domain"/>
    <property type="match status" value="1"/>
</dbReference>
<protein>
    <recommendedName>
        <fullName evidence="6">Protein kinase domain-containing protein</fullName>
    </recommendedName>
</protein>
<evidence type="ECO:0000313" key="8">
    <source>
        <dbReference type="Proteomes" id="UP000621898"/>
    </source>
</evidence>
<evidence type="ECO:0000256" key="3">
    <source>
        <dbReference type="ARBA" id="ARBA00022777"/>
    </source>
</evidence>
<dbReference type="PANTHER" id="PTHR43289:SF34">
    <property type="entry name" value="SERINE_THREONINE-PROTEIN KINASE YBDM-RELATED"/>
    <property type="match status" value="1"/>
</dbReference>
<gene>
    <name evidence="7" type="ORF">GCM10008098_11570</name>
</gene>
<keyword evidence="4 5" id="KW-0067">ATP-binding</keyword>
<evidence type="ECO:0000256" key="2">
    <source>
        <dbReference type="ARBA" id="ARBA00022741"/>
    </source>
</evidence>
<dbReference type="SMART" id="SM00220">
    <property type="entry name" value="S_TKc"/>
    <property type="match status" value="1"/>
</dbReference>
<dbReference type="PROSITE" id="PS00107">
    <property type="entry name" value="PROTEIN_KINASE_ATP"/>
    <property type="match status" value="1"/>
</dbReference>
<feature type="binding site" evidence="5">
    <location>
        <position position="114"/>
    </location>
    <ligand>
        <name>ATP</name>
        <dbReference type="ChEBI" id="CHEBI:30616"/>
    </ligand>
</feature>
<dbReference type="Gene3D" id="3.30.200.20">
    <property type="entry name" value="Phosphorylase Kinase, domain 1"/>
    <property type="match status" value="1"/>
</dbReference>
<evidence type="ECO:0000313" key="7">
    <source>
        <dbReference type="EMBL" id="GGY20642.1"/>
    </source>
</evidence>
<keyword evidence="1" id="KW-0808">Transferase</keyword>
<dbReference type="InterPro" id="IPR008271">
    <property type="entry name" value="Ser/Thr_kinase_AS"/>
</dbReference>
<dbReference type="PANTHER" id="PTHR43289">
    <property type="entry name" value="MITOGEN-ACTIVATED PROTEIN KINASE KINASE KINASE 20-RELATED"/>
    <property type="match status" value="1"/>
</dbReference>
<dbReference type="InterPro" id="IPR011990">
    <property type="entry name" value="TPR-like_helical_dom_sf"/>
</dbReference>
<evidence type="ECO:0000256" key="4">
    <source>
        <dbReference type="ARBA" id="ARBA00022840"/>
    </source>
</evidence>
<dbReference type="EMBL" id="BMXT01000001">
    <property type="protein sequence ID" value="GGY20642.1"/>
    <property type="molecule type" value="Genomic_DNA"/>
</dbReference>
<organism evidence="7 8">
    <name type="scientific">Rhodanobacter panaciterrae</name>
    <dbReference type="NCBI Taxonomy" id="490572"/>
    <lineage>
        <taxon>Bacteria</taxon>
        <taxon>Pseudomonadati</taxon>
        <taxon>Pseudomonadota</taxon>
        <taxon>Gammaproteobacteria</taxon>
        <taxon>Lysobacterales</taxon>
        <taxon>Rhodanobacteraceae</taxon>
        <taxon>Rhodanobacter</taxon>
    </lineage>
</organism>
<keyword evidence="2 5" id="KW-0547">Nucleotide-binding</keyword>
<comment type="caution">
    <text evidence="7">The sequence shown here is derived from an EMBL/GenBank/DDBJ whole genome shotgun (WGS) entry which is preliminary data.</text>
</comment>
<dbReference type="SUPFAM" id="SSF56112">
    <property type="entry name" value="Protein kinase-like (PK-like)"/>
    <property type="match status" value="1"/>
</dbReference>
<sequence>MESTPSLRDLFEEALTLPAAARRRLLTERCPDPLRRAEVERMLAADAIDGELLSTGDAASAARVIGDTSVVEAMPAGSHIGPFELLEVLGEGGSSTVFRAFRDADGVRQEVAIKLLARGLYTADAQRQFRREREALARLRHPGIARLIEGGITDNGLAYIALELVDGLPITRYAREHNLDLRQRLVLFLMVCRAVETAHRALIVHRDLKPSNVLVTADGHVKLLDFGIAKLLDEDVTGAIRTQHRALTPAYAAPEQFAQEPVTTATDVYALGILLDELITGRRRATSDSGTPSSRINQPSIATAYGPAQVPASVASIRHKLRGDLDNIVLMATTTEPEHRYASAGALAEDIERHLDRQPVLAHPPSRWYRTSKFVARHRGGVVLTAMFMAAILTSLSIAVWQGQVARHEAQRADAIRDFVVGLLRKTAPDVPASQRPDVPTLVYTAAASLPQELRDQPELHAELLVTLGNVLRDMGDTEHSEILLRDAESSEAALPEYSPVRIETQIGLTRTLIRRDNYTEAAKRINLLLAIPARRLPADTTRAELLKIAMVVADGHADMIPAVALGREMLKAYRVDCAAGLRCHELSSAIHDLASVLLDADRIAEARGLADEVLALRLHDATPMSLANAYELQSKIALYRGDLDVAEADALKADALLDSLGNSLQRRPLEPKTQRIDVLLARENASDALALVTALIAEQHARHASRCTIAWSEMQQARAELLLQRPQDASASAAHALDDGADCHREIIRDVTVALAQLVHGRALAATGDTAGAEAAYAKAFAQNAHVHADDPLSWPLYLTESMRLASALGHTDAAARDAHLLLAALDRAEAPVTHPWRLEAQLSLASRSSGNGDVAAMGGPVFDAALGRIRTWPVGARLAQWRASMHGRP</sequence>
<dbReference type="InterPro" id="IPR011009">
    <property type="entry name" value="Kinase-like_dom_sf"/>
</dbReference>
<evidence type="ECO:0000256" key="1">
    <source>
        <dbReference type="ARBA" id="ARBA00022679"/>
    </source>
</evidence>
<accession>A0ABQ2ZRC9</accession>
<dbReference type="CDD" id="cd14014">
    <property type="entry name" value="STKc_PknB_like"/>
    <property type="match status" value="1"/>
</dbReference>
<dbReference type="Gene3D" id="1.10.510.10">
    <property type="entry name" value="Transferase(Phosphotransferase) domain 1"/>
    <property type="match status" value="1"/>
</dbReference>
<keyword evidence="8" id="KW-1185">Reference proteome</keyword>
<evidence type="ECO:0000256" key="5">
    <source>
        <dbReference type="PROSITE-ProRule" id="PRU10141"/>
    </source>
</evidence>
<feature type="domain" description="Protein kinase" evidence="6">
    <location>
        <begin position="83"/>
        <end position="361"/>
    </location>
</feature>
<dbReference type="InterPro" id="IPR000719">
    <property type="entry name" value="Prot_kinase_dom"/>
</dbReference>
<dbReference type="PROSITE" id="PS50011">
    <property type="entry name" value="PROTEIN_KINASE_DOM"/>
    <property type="match status" value="1"/>
</dbReference>
<dbReference type="RefSeq" id="WP_189440168.1">
    <property type="nucleotide sequence ID" value="NZ_BMXT01000001.1"/>
</dbReference>
<proteinExistence type="predicted"/>
<evidence type="ECO:0000259" key="6">
    <source>
        <dbReference type="PROSITE" id="PS50011"/>
    </source>
</evidence>
<keyword evidence="3" id="KW-0418">Kinase</keyword>
<name>A0ABQ2ZRC9_9GAMM</name>
<dbReference type="PROSITE" id="PS00108">
    <property type="entry name" value="PROTEIN_KINASE_ST"/>
    <property type="match status" value="1"/>
</dbReference>
<dbReference type="InterPro" id="IPR017441">
    <property type="entry name" value="Protein_kinase_ATP_BS"/>
</dbReference>